<dbReference type="InterPro" id="IPR007511">
    <property type="entry name" value="DUF501"/>
</dbReference>
<feature type="chain" id="PRO_5030760151" description="DIS3-like exonuclease 1" evidence="2">
    <location>
        <begin position="27"/>
        <end position="305"/>
    </location>
</feature>
<keyword evidence="2" id="KW-0732">Signal</keyword>
<accession>A0A7S0LSK5</accession>
<dbReference type="AlphaFoldDB" id="A0A7S0LSK5"/>
<dbReference type="Pfam" id="PF04417">
    <property type="entry name" value="DUF501"/>
    <property type="match status" value="1"/>
</dbReference>
<evidence type="ECO:0000256" key="2">
    <source>
        <dbReference type="SAM" id="SignalP"/>
    </source>
</evidence>
<gene>
    <name evidence="3" type="ORF">CPEL01642_LOCUS24754</name>
</gene>
<proteinExistence type="predicted"/>
<name>A0A7S0LSK5_9EUKA</name>
<protein>
    <recommendedName>
        <fullName evidence="4">DIS3-like exonuclease 1</fullName>
    </recommendedName>
</protein>
<reference evidence="3" key="1">
    <citation type="submission" date="2021-01" db="EMBL/GenBank/DDBJ databases">
        <authorList>
            <person name="Corre E."/>
            <person name="Pelletier E."/>
            <person name="Niang G."/>
            <person name="Scheremetjew M."/>
            <person name="Finn R."/>
            <person name="Kale V."/>
            <person name="Holt S."/>
            <person name="Cochrane G."/>
            <person name="Meng A."/>
            <person name="Brown T."/>
            <person name="Cohen L."/>
        </authorList>
    </citation>
    <scope>NUCLEOTIDE SEQUENCE</scope>
    <source>
        <strain evidence="3">PLY182g</strain>
    </source>
</reference>
<feature type="region of interest" description="Disordered" evidence="1">
    <location>
        <begin position="281"/>
        <end position="305"/>
    </location>
</feature>
<evidence type="ECO:0000313" key="3">
    <source>
        <dbReference type="EMBL" id="CAD8621371.1"/>
    </source>
</evidence>
<organism evidence="3">
    <name type="scientific">Coccolithus braarudii</name>
    <dbReference type="NCBI Taxonomy" id="221442"/>
    <lineage>
        <taxon>Eukaryota</taxon>
        <taxon>Haptista</taxon>
        <taxon>Haptophyta</taxon>
        <taxon>Prymnesiophyceae</taxon>
        <taxon>Coccolithales</taxon>
        <taxon>Coccolithaceae</taxon>
        <taxon>Coccolithus</taxon>
    </lineage>
</organism>
<dbReference type="EMBL" id="HBEY01051463">
    <property type="protein sequence ID" value="CAD8621371.1"/>
    <property type="molecule type" value="Transcribed_RNA"/>
</dbReference>
<sequence length="305" mass="33298">MAVGRRSVRSAVFALLAARDLVGVRAWQAAASIRAYQCAARPLLTHQFALEALRPFSRTMCTQLAASQRSGPRNRDAFCTPDNHTGVEPGARLSVTQPTDHDIDVLERQLGHKLSGVWAVSSHCDHGYPQALVWDPLRRHSSGKARKMLLDSGLIRLSCPLLVQAIDAWEGEGAVNTLNAEVRADDSLLAHLTHAHRGHANARREVVGERVDELLASTTDEFVETTRMVLRSGIAGQSPNKNDVKCLHAQVKIRSANSFSRGCSSVALRFEAARLAHSSATQRCLRTRPSSGTRQKRTGGSYARS</sequence>
<evidence type="ECO:0000256" key="1">
    <source>
        <dbReference type="SAM" id="MobiDB-lite"/>
    </source>
</evidence>
<evidence type="ECO:0008006" key="4">
    <source>
        <dbReference type="Google" id="ProtNLM"/>
    </source>
</evidence>
<feature type="signal peptide" evidence="2">
    <location>
        <begin position="1"/>
        <end position="26"/>
    </location>
</feature>
<feature type="compositionally biased region" description="Polar residues" evidence="1">
    <location>
        <begin position="281"/>
        <end position="293"/>
    </location>
</feature>